<comment type="similarity">
    <text evidence="1">Belongs to the AB hydrolase superfamily. MetX family.</text>
</comment>
<keyword evidence="6" id="KW-1185">Reference proteome</keyword>
<name>A0A9N8W678_9GLOM</name>
<evidence type="ECO:0000259" key="4">
    <source>
        <dbReference type="Pfam" id="PF00561"/>
    </source>
</evidence>
<evidence type="ECO:0000256" key="1">
    <source>
        <dbReference type="ARBA" id="ARBA00006886"/>
    </source>
</evidence>
<organism evidence="5 6">
    <name type="scientific">Funneliformis caledonium</name>
    <dbReference type="NCBI Taxonomy" id="1117310"/>
    <lineage>
        <taxon>Eukaryota</taxon>
        <taxon>Fungi</taxon>
        <taxon>Fungi incertae sedis</taxon>
        <taxon>Mucoromycota</taxon>
        <taxon>Glomeromycotina</taxon>
        <taxon>Glomeromycetes</taxon>
        <taxon>Glomerales</taxon>
        <taxon>Glomeraceae</taxon>
        <taxon>Funneliformis</taxon>
    </lineage>
</organism>
<dbReference type="NCBIfam" id="TIGR01392">
    <property type="entry name" value="homoserO_Ac_trn"/>
    <property type="match status" value="1"/>
</dbReference>
<feature type="active site" evidence="3">
    <location>
        <position position="319"/>
    </location>
</feature>
<dbReference type="OrthoDB" id="191364at2759"/>
<accession>A0A9N8W678</accession>
<feature type="domain" description="AB hydrolase-1" evidence="4">
    <location>
        <begin position="52"/>
        <end position="353"/>
    </location>
</feature>
<dbReference type="GO" id="GO:0004414">
    <property type="term" value="F:homoserine O-acetyltransferase activity"/>
    <property type="evidence" value="ECO:0007669"/>
    <property type="project" value="TreeGrafter"/>
</dbReference>
<feature type="active site" evidence="3">
    <location>
        <position position="348"/>
    </location>
</feature>
<feature type="active site" description="Nucleophile" evidence="3">
    <location>
        <position position="148"/>
    </location>
</feature>
<dbReference type="PIRSF" id="PIRSF000443">
    <property type="entry name" value="Homoser_Ac_trans"/>
    <property type="match status" value="1"/>
</dbReference>
<evidence type="ECO:0000256" key="2">
    <source>
        <dbReference type="ARBA" id="ARBA00022679"/>
    </source>
</evidence>
<keyword evidence="2" id="KW-0808">Transferase</keyword>
<dbReference type="GO" id="GO:0009086">
    <property type="term" value="P:methionine biosynthetic process"/>
    <property type="evidence" value="ECO:0007669"/>
    <property type="project" value="TreeGrafter"/>
</dbReference>
<dbReference type="PANTHER" id="PTHR32268:SF11">
    <property type="entry name" value="HOMOSERINE O-ACETYLTRANSFERASE"/>
    <property type="match status" value="1"/>
</dbReference>
<dbReference type="SUPFAM" id="SSF53474">
    <property type="entry name" value="alpha/beta-Hydrolases"/>
    <property type="match status" value="1"/>
</dbReference>
<dbReference type="InterPro" id="IPR000073">
    <property type="entry name" value="AB_hydrolase_1"/>
</dbReference>
<dbReference type="Gene3D" id="3.40.50.1820">
    <property type="entry name" value="alpha/beta hydrolase"/>
    <property type="match status" value="1"/>
</dbReference>
<dbReference type="Proteomes" id="UP000789570">
    <property type="component" value="Unassembled WGS sequence"/>
</dbReference>
<protein>
    <submittedName>
        <fullName evidence="5">8594_t:CDS:1</fullName>
    </submittedName>
</protein>
<evidence type="ECO:0000313" key="6">
    <source>
        <dbReference type="Proteomes" id="UP000789570"/>
    </source>
</evidence>
<dbReference type="EMBL" id="CAJVPQ010000365">
    <property type="protein sequence ID" value="CAG8475078.1"/>
    <property type="molecule type" value="Genomic_DNA"/>
</dbReference>
<reference evidence="5" key="1">
    <citation type="submission" date="2021-06" db="EMBL/GenBank/DDBJ databases">
        <authorList>
            <person name="Kallberg Y."/>
            <person name="Tangrot J."/>
            <person name="Rosling A."/>
        </authorList>
    </citation>
    <scope>NUCLEOTIDE SEQUENCE</scope>
    <source>
        <strain evidence="5">UK204</strain>
    </source>
</reference>
<sequence>MKQLPENKFVSIIKDQSIIIIPEFKLHSGIVLHDVSVAYKTWGKLNQKKNNVMLICNVYTGSADFTEIWSPLMIGKGKAFDTTKFFVFCANVLGSAYGTSSSLTINPDTGKLYGPTFPLTTPRDDVRLQKLVLESLGVKQVAICIGGSLGGMQVLEWALVGKQKDGDEDFVKTIVPIATCAKLSAWAIAWNEVQRQTIYNDPLYCNGFYDPENPPSKGLFIARMNALITYRSRNAFELNFGRDVKEPDHYDANEPPFYQVQSYLNYQSDKFIKRFDANCYISLTHKLDNHDISNGRGGDINNVLKSINQPALILGLKEDVLFPISEQYNLAENIPNSEIVILGIEDGHCAFLNESDTLNNFILGFIKKHLCEIFDASIESEFEG</sequence>
<proteinExistence type="inferred from homology"/>
<dbReference type="GO" id="GO:0009092">
    <property type="term" value="P:homoserine metabolic process"/>
    <property type="evidence" value="ECO:0007669"/>
    <property type="project" value="TreeGrafter"/>
</dbReference>
<dbReference type="InterPro" id="IPR008220">
    <property type="entry name" value="HAT_MetX-like"/>
</dbReference>
<dbReference type="HAMAP" id="MF_00296">
    <property type="entry name" value="MetX_acyltransf"/>
    <property type="match status" value="1"/>
</dbReference>
<comment type="caution">
    <text evidence="5">The sequence shown here is derived from an EMBL/GenBank/DDBJ whole genome shotgun (WGS) entry which is preliminary data.</text>
</comment>
<evidence type="ECO:0000256" key="3">
    <source>
        <dbReference type="PIRSR" id="PIRSR000443-1"/>
    </source>
</evidence>
<evidence type="ECO:0000313" key="5">
    <source>
        <dbReference type="EMBL" id="CAG8475078.1"/>
    </source>
</evidence>
<dbReference type="AlphaFoldDB" id="A0A9N8W678"/>
<dbReference type="PANTHER" id="PTHR32268">
    <property type="entry name" value="HOMOSERINE O-ACETYLTRANSFERASE"/>
    <property type="match status" value="1"/>
</dbReference>
<dbReference type="InterPro" id="IPR029058">
    <property type="entry name" value="AB_hydrolase_fold"/>
</dbReference>
<gene>
    <name evidence="5" type="ORF">FCALED_LOCUS2424</name>
</gene>
<dbReference type="Pfam" id="PF00561">
    <property type="entry name" value="Abhydrolase_1"/>
    <property type="match status" value="1"/>
</dbReference>